<proteinExistence type="predicted"/>
<evidence type="ECO:0000313" key="1">
    <source>
        <dbReference type="EMBL" id="PCS04943.1"/>
    </source>
</evidence>
<name>A0A2A5RUQ1_9LACT</name>
<reference evidence="1 2" key="1">
    <citation type="submission" date="2014-12" db="EMBL/GenBank/DDBJ databases">
        <title>Draft genome sequences of 10 type strains of Lactococcus.</title>
        <authorList>
            <person name="Sun Z."/>
            <person name="Zhong Z."/>
            <person name="Liu W."/>
            <person name="Zhang W."/>
            <person name="Zhang H."/>
        </authorList>
    </citation>
    <scope>NUCLEOTIDE SEQUENCE [LARGE SCALE GENOMIC DNA]</scope>
    <source>
        <strain evidence="1 2">DSM 6634</strain>
    </source>
</reference>
<dbReference type="Proteomes" id="UP000218282">
    <property type="component" value="Unassembled WGS sequence"/>
</dbReference>
<accession>A0A2A5RUQ1</accession>
<dbReference type="InterPro" id="IPR025233">
    <property type="entry name" value="DUF4176"/>
</dbReference>
<dbReference type="Pfam" id="PF13780">
    <property type="entry name" value="DUF4176"/>
    <property type="match status" value="1"/>
</dbReference>
<organism evidence="1 2">
    <name type="scientific">Pseudolactococcus piscium</name>
    <dbReference type="NCBI Taxonomy" id="1364"/>
    <lineage>
        <taxon>Bacteria</taxon>
        <taxon>Bacillati</taxon>
        <taxon>Bacillota</taxon>
        <taxon>Bacilli</taxon>
        <taxon>Lactobacillales</taxon>
        <taxon>Streptococcaceae</taxon>
        <taxon>Pseudolactococcus</taxon>
    </lineage>
</organism>
<gene>
    <name evidence="1" type="ORF">RU86_GL001390</name>
</gene>
<dbReference type="EMBL" id="JXJW01000027">
    <property type="protein sequence ID" value="PCS04943.1"/>
    <property type="molecule type" value="Genomic_DNA"/>
</dbReference>
<comment type="caution">
    <text evidence="1">The sequence shown here is derived from an EMBL/GenBank/DDBJ whole genome shotgun (WGS) entry which is preliminary data.</text>
</comment>
<evidence type="ECO:0000313" key="2">
    <source>
        <dbReference type="Proteomes" id="UP000218282"/>
    </source>
</evidence>
<keyword evidence="2" id="KW-1185">Reference proteome</keyword>
<evidence type="ECO:0008006" key="3">
    <source>
        <dbReference type="Google" id="ProtNLM"/>
    </source>
</evidence>
<sequence>MIVSRAALFNQEGKIGYFDYSAVPYPQGITDGKEYVFFNCETISSIIYFGYVNAEEQEFASEYDDLVGKAGYEKFIN</sequence>
<dbReference type="AlphaFoldDB" id="A0A2A5RUQ1"/>
<protein>
    <recommendedName>
        <fullName evidence="3">DUF4176 domain-containing protein</fullName>
    </recommendedName>
</protein>